<accession>A0ABN9MKH2</accession>
<organism evidence="3 4">
    <name type="scientific">Ranitomeya imitator</name>
    <name type="common">mimic poison frog</name>
    <dbReference type="NCBI Taxonomy" id="111125"/>
    <lineage>
        <taxon>Eukaryota</taxon>
        <taxon>Metazoa</taxon>
        <taxon>Chordata</taxon>
        <taxon>Craniata</taxon>
        <taxon>Vertebrata</taxon>
        <taxon>Euteleostomi</taxon>
        <taxon>Amphibia</taxon>
        <taxon>Batrachia</taxon>
        <taxon>Anura</taxon>
        <taxon>Neobatrachia</taxon>
        <taxon>Hyloidea</taxon>
        <taxon>Dendrobatidae</taxon>
        <taxon>Dendrobatinae</taxon>
        <taxon>Ranitomeya</taxon>
    </lineage>
</organism>
<protein>
    <submittedName>
        <fullName evidence="3">Uncharacterized protein</fullName>
    </submittedName>
</protein>
<evidence type="ECO:0000256" key="2">
    <source>
        <dbReference type="SAM" id="MobiDB-lite"/>
    </source>
</evidence>
<keyword evidence="1" id="KW-0175">Coiled coil</keyword>
<feature type="compositionally biased region" description="Basic residues" evidence="2">
    <location>
        <begin position="361"/>
        <end position="371"/>
    </location>
</feature>
<dbReference type="Proteomes" id="UP001176940">
    <property type="component" value="Unassembled WGS sequence"/>
</dbReference>
<feature type="region of interest" description="Disordered" evidence="2">
    <location>
        <begin position="350"/>
        <end position="395"/>
    </location>
</feature>
<reference evidence="3" key="1">
    <citation type="submission" date="2023-07" db="EMBL/GenBank/DDBJ databases">
        <authorList>
            <person name="Stuckert A."/>
        </authorList>
    </citation>
    <scope>NUCLEOTIDE SEQUENCE</scope>
</reference>
<proteinExistence type="predicted"/>
<feature type="compositionally biased region" description="Polar residues" evidence="2">
    <location>
        <begin position="428"/>
        <end position="444"/>
    </location>
</feature>
<evidence type="ECO:0000313" key="4">
    <source>
        <dbReference type="Proteomes" id="UP001176940"/>
    </source>
</evidence>
<comment type="caution">
    <text evidence="3">The sequence shown here is derived from an EMBL/GenBank/DDBJ whole genome shotgun (WGS) entry which is preliminary data.</text>
</comment>
<sequence>MPPTSEELQCMPPTSEELQCIPPTSEELQCLPPTSEELQCIPPTSEELQCLPPTSEELECMLPTSEELQCLPPTSEELQCIPPTKCIPPTSEELECMPPTSEELQCIPPTSEELQCIPPTSEELECMPPTSEELQCIPPTKGGATVEELQCISPTSEEVQCMPPTSEEVQCMPPTSEEVQCMPPTSEELQCMPRPPVRRYSVCHPPVRSYSVYRPPVRSYSVYRPPREELQHGGSPGGLRPHLRPTLLPENAQFCMKFESITNKYAFDVMLLNIEFLKAEMIIVKRNIMELEDQVKAQLTTQDWSPLKTKMEENLMKFKKEIETTKRIKWFRDADDYKVGRVFSWQMGPGQYSNVGNKRANGTRRRRRPQVRKNSNFGFTTADSESTDDSIAGGPRQTQQRQLFLGQEKVDKTTVGDVVGEGAANIRNGGTSREQQPGRNTTMRTRNRKDN</sequence>
<gene>
    <name evidence="3" type="ORF">RIMI_LOCUS21768847</name>
</gene>
<name>A0ABN9MKH2_9NEOB</name>
<dbReference type="EMBL" id="CAUEEQ010077852">
    <property type="protein sequence ID" value="CAJ0966879.1"/>
    <property type="molecule type" value="Genomic_DNA"/>
</dbReference>
<keyword evidence="4" id="KW-1185">Reference proteome</keyword>
<feature type="compositionally biased region" description="Polar residues" evidence="2">
    <location>
        <begin position="372"/>
        <end position="384"/>
    </location>
</feature>
<feature type="region of interest" description="Disordered" evidence="2">
    <location>
        <begin position="415"/>
        <end position="451"/>
    </location>
</feature>
<evidence type="ECO:0000313" key="3">
    <source>
        <dbReference type="EMBL" id="CAJ0966879.1"/>
    </source>
</evidence>
<feature type="coiled-coil region" evidence="1">
    <location>
        <begin position="274"/>
        <end position="328"/>
    </location>
</feature>
<dbReference type="PANTHER" id="PTHR35001:SF3">
    <property type="entry name" value="RIBOSOME-BINDING PROTEIN 1"/>
    <property type="match status" value="1"/>
</dbReference>
<dbReference type="PANTHER" id="PTHR35001">
    <property type="entry name" value="COLLAGEN IV NC1 DOMAIN-CONTAINING PROTEIN"/>
    <property type="match status" value="1"/>
</dbReference>
<evidence type="ECO:0000256" key="1">
    <source>
        <dbReference type="SAM" id="Coils"/>
    </source>
</evidence>